<evidence type="ECO:0000256" key="1">
    <source>
        <dbReference type="ARBA" id="ARBA00001936"/>
    </source>
</evidence>
<evidence type="ECO:0000259" key="17">
    <source>
        <dbReference type="SMART" id="SM01011"/>
    </source>
</evidence>
<evidence type="ECO:0000256" key="11">
    <source>
        <dbReference type="ARBA" id="ARBA00044141"/>
    </source>
</evidence>
<dbReference type="Gene3D" id="3.90.230.10">
    <property type="entry name" value="Creatinase/methionine aminopeptidase superfamily"/>
    <property type="match status" value="1"/>
</dbReference>
<keyword evidence="8" id="KW-0464">Manganese</keyword>
<evidence type="ECO:0000256" key="13">
    <source>
        <dbReference type="ARBA" id="ARBA00044284"/>
    </source>
</evidence>
<dbReference type="InterPro" id="IPR052433">
    <property type="entry name" value="X-Pro_dipept-like"/>
</dbReference>
<evidence type="ECO:0000256" key="5">
    <source>
        <dbReference type="ARBA" id="ARBA00022801"/>
    </source>
</evidence>
<accession>A0A9Q0M7F0</accession>
<evidence type="ECO:0000313" key="19">
    <source>
        <dbReference type="Proteomes" id="UP001142055"/>
    </source>
</evidence>
<evidence type="ECO:0000313" key="18">
    <source>
        <dbReference type="EMBL" id="KAJ6221313.1"/>
    </source>
</evidence>
<dbReference type="FunFam" id="3.90.230.10:FF:000002">
    <property type="entry name" value="Xaa-Pro aminopeptidase 3"/>
    <property type="match status" value="1"/>
</dbReference>
<feature type="domain" description="Aminopeptidase P N-terminal" evidence="17">
    <location>
        <begin position="19"/>
        <end position="156"/>
    </location>
</feature>
<dbReference type="InterPro" id="IPR001131">
    <property type="entry name" value="Peptidase_M24B_aminopep-P_CS"/>
</dbReference>
<dbReference type="OMA" id="DAHALFF"/>
<keyword evidence="4 16" id="KW-0479">Metal-binding</keyword>
<keyword evidence="6" id="KW-0224">Dipeptidase</keyword>
<comment type="catalytic activity">
    <reaction evidence="15">
        <text>Xaa-L-Pro dipeptide + H2O = an L-alpha-amino acid + L-proline</text>
        <dbReference type="Rhea" id="RHEA:76407"/>
        <dbReference type="ChEBI" id="CHEBI:15377"/>
        <dbReference type="ChEBI" id="CHEBI:59869"/>
        <dbReference type="ChEBI" id="CHEBI:60039"/>
        <dbReference type="ChEBI" id="CHEBI:195196"/>
        <dbReference type="EC" id="3.4.13.9"/>
    </reaction>
</comment>
<name>A0A9Q0M7F0_BLOTA</name>
<dbReference type="EMBL" id="JAPWDV010000002">
    <property type="protein sequence ID" value="KAJ6221313.1"/>
    <property type="molecule type" value="Genomic_DNA"/>
</dbReference>
<dbReference type="Pfam" id="PF00557">
    <property type="entry name" value="Peptidase_M24"/>
    <property type="match status" value="1"/>
</dbReference>
<gene>
    <name evidence="18" type="ORF">RDWZM_007125</name>
</gene>
<comment type="subunit">
    <text evidence="2">Homodimer.</text>
</comment>
<evidence type="ECO:0000256" key="12">
    <source>
        <dbReference type="ARBA" id="ARBA00044252"/>
    </source>
</evidence>
<dbReference type="OrthoDB" id="10261878at2759"/>
<evidence type="ECO:0000256" key="8">
    <source>
        <dbReference type="ARBA" id="ARBA00023211"/>
    </source>
</evidence>
<keyword evidence="5" id="KW-0378">Hydrolase</keyword>
<dbReference type="GO" id="GO:0102009">
    <property type="term" value="F:proline dipeptidase activity"/>
    <property type="evidence" value="ECO:0007669"/>
    <property type="project" value="UniProtKB-EC"/>
</dbReference>
<evidence type="ECO:0000256" key="4">
    <source>
        <dbReference type="ARBA" id="ARBA00022723"/>
    </source>
</evidence>
<evidence type="ECO:0000256" key="2">
    <source>
        <dbReference type="ARBA" id="ARBA00011738"/>
    </source>
</evidence>
<dbReference type="PANTHER" id="PTHR48480:SF2">
    <property type="entry name" value="PEPTIDASE D"/>
    <property type="match status" value="1"/>
</dbReference>
<dbReference type="InterPro" id="IPR000994">
    <property type="entry name" value="Pept_M24"/>
</dbReference>
<comment type="caution">
    <text evidence="18">The sequence shown here is derived from an EMBL/GenBank/DDBJ whole genome shotgun (WGS) entry which is preliminary data.</text>
</comment>
<dbReference type="InterPro" id="IPR036005">
    <property type="entry name" value="Creatinase/aminopeptidase-like"/>
</dbReference>
<dbReference type="PANTHER" id="PTHR48480">
    <property type="match status" value="1"/>
</dbReference>
<evidence type="ECO:0000256" key="3">
    <source>
        <dbReference type="ARBA" id="ARBA00022670"/>
    </source>
</evidence>
<dbReference type="GO" id="GO:0006508">
    <property type="term" value="P:proteolysis"/>
    <property type="evidence" value="ECO:0007669"/>
    <property type="project" value="UniProtKB-KW"/>
</dbReference>
<dbReference type="AlphaFoldDB" id="A0A9Q0M7F0"/>
<keyword evidence="7" id="KW-0482">Metalloprotease</keyword>
<proteinExistence type="inferred from homology"/>
<dbReference type="GO" id="GO:0030145">
    <property type="term" value="F:manganese ion binding"/>
    <property type="evidence" value="ECO:0007669"/>
    <property type="project" value="InterPro"/>
</dbReference>
<keyword evidence="19" id="KW-1185">Reference proteome</keyword>
<dbReference type="Gene3D" id="3.40.350.10">
    <property type="entry name" value="Creatinase/prolidase N-terminal domain"/>
    <property type="match status" value="1"/>
</dbReference>
<sequence>MTDERKSNVFHLGPHTLHIPAEVHQINRQRLVQSLRNDTSIPPGSVVLLMGGKSKNMYDTDIEPLFRQESYFHWTFGVRESNFYGAIDITTGKSYLFAPKLDESYAIWMGKLYTTDDFRNRYEVDEVHYTEQLLDVLLGLGAKVLHTLVGVNTDSNLPTYEATFSGIDRFQVDGTKLHRHIAEQRVTKTPQELEIIRYTNRVSSEAHIEVMRSIRPGMTEYQLESVFRHYCYYNGGARLMSYNCICGSGPNGAILHYGHAAAPNDKTIQDGDMCLFDMGCEYYCYASDITCSYPSNGKFTPEQRFIYNAVLKANRAVMAASKPGVSWRDLHVLAESIELEQLRDYGLLQGDVDEMVRARLGFIFMPHGMGHLLGIDVHDVGGYLDHCPERSNEMGLNKLRTCRQLKEGMVLTIEPGIYFVDAQLKRAKDDPNLSRFFIWEKIDQFRQFGGVRIEDNIYITADGVELLTKVPRSVEEIEKVMAEGRKRTVTFPQQGLA</sequence>
<evidence type="ECO:0000256" key="14">
    <source>
        <dbReference type="ARBA" id="ARBA00044351"/>
    </source>
</evidence>
<dbReference type="GO" id="GO:0070006">
    <property type="term" value="F:metalloaminopeptidase activity"/>
    <property type="evidence" value="ECO:0007669"/>
    <property type="project" value="InterPro"/>
</dbReference>
<dbReference type="InterPro" id="IPR007865">
    <property type="entry name" value="Aminopep_P_N"/>
</dbReference>
<evidence type="ECO:0000256" key="6">
    <source>
        <dbReference type="ARBA" id="ARBA00022997"/>
    </source>
</evidence>
<dbReference type="EC" id="3.4.13.9" evidence="10"/>
<organism evidence="18 19">
    <name type="scientific">Blomia tropicalis</name>
    <name type="common">Mite</name>
    <dbReference type="NCBI Taxonomy" id="40697"/>
    <lineage>
        <taxon>Eukaryota</taxon>
        <taxon>Metazoa</taxon>
        <taxon>Ecdysozoa</taxon>
        <taxon>Arthropoda</taxon>
        <taxon>Chelicerata</taxon>
        <taxon>Arachnida</taxon>
        <taxon>Acari</taxon>
        <taxon>Acariformes</taxon>
        <taxon>Sarcoptiformes</taxon>
        <taxon>Astigmata</taxon>
        <taxon>Glycyphagoidea</taxon>
        <taxon>Echimyopodidae</taxon>
        <taxon>Blomia</taxon>
    </lineage>
</organism>
<dbReference type="CDD" id="cd01087">
    <property type="entry name" value="Prolidase"/>
    <property type="match status" value="1"/>
</dbReference>
<dbReference type="SMART" id="SM01011">
    <property type="entry name" value="AMP_N"/>
    <property type="match status" value="1"/>
</dbReference>
<reference evidence="18" key="1">
    <citation type="submission" date="2022-12" db="EMBL/GenBank/DDBJ databases">
        <title>Genome assemblies of Blomia tropicalis.</title>
        <authorList>
            <person name="Cui Y."/>
        </authorList>
    </citation>
    <scope>NUCLEOTIDE SEQUENCE</scope>
    <source>
        <tissue evidence="18">Adult mites</tissue>
    </source>
</reference>
<comment type="similarity">
    <text evidence="9">Belongs to the peptidase M24B family. Eukaryotic-type prolidase subfamily.</text>
</comment>
<evidence type="ECO:0000256" key="9">
    <source>
        <dbReference type="ARBA" id="ARBA00043990"/>
    </source>
</evidence>
<evidence type="ECO:0000256" key="16">
    <source>
        <dbReference type="RuleBase" id="RU000590"/>
    </source>
</evidence>
<dbReference type="Pfam" id="PF05195">
    <property type="entry name" value="AMP_N"/>
    <property type="match status" value="1"/>
</dbReference>
<protein>
    <recommendedName>
        <fullName evidence="11">Xaa-Pro dipeptidase</fullName>
        <ecNumber evidence="10">3.4.13.9</ecNumber>
    </recommendedName>
    <alternativeName>
        <fullName evidence="14">Imidodipeptidase</fullName>
    </alternativeName>
    <alternativeName>
        <fullName evidence="12">Peptidase D</fullName>
    </alternativeName>
    <alternativeName>
        <fullName evidence="13">Proline dipeptidase</fullName>
    </alternativeName>
</protein>
<keyword evidence="3" id="KW-0645">Protease</keyword>
<comment type="cofactor">
    <cofactor evidence="1">
        <name>Mn(2+)</name>
        <dbReference type="ChEBI" id="CHEBI:29035"/>
    </cofactor>
</comment>
<evidence type="ECO:0000256" key="15">
    <source>
        <dbReference type="ARBA" id="ARBA00048994"/>
    </source>
</evidence>
<dbReference type="SUPFAM" id="SSF53092">
    <property type="entry name" value="Creatinase/prolidase N-terminal domain"/>
    <property type="match status" value="1"/>
</dbReference>
<evidence type="ECO:0000256" key="7">
    <source>
        <dbReference type="ARBA" id="ARBA00023049"/>
    </source>
</evidence>
<dbReference type="Proteomes" id="UP001142055">
    <property type="component" value="Chromosome 2"/>
</dbReference>
<dbReference type="InterPro" id="IPR029149">
    <property type="entry name" value="Creatin/AminoP/Spt16_N"/>
</dbReference>
<dbReference type="SUPFAM" id="SSF55920">
    <property type="entry name" value="Creatinase/aminopeptidase"/>
    <property type="match status" value="1"/>
</dbReference>
<dbReference type="PROSITE" id="PS00491">
    <property type="entry name" value="PROLINE_PEPTIDASE"/>
    <property type="match status" value="1"/>
</dbReference>
<evidence type="ECO:0000256" key="10">
    <source>
        <dbReference type="ARBA" id="ARBA00044051"/>
    </source>
</evidence>